<sequence length="158" mass="17231">MATHGDKASESGRNGRKIALIVIAVAFIASATTAMLAFTASHRAREADAKALEADGSDLREMIADWRSLLADAEKAAPEDRQPRVDRLITRINALSDWKPRTPCGQETRDRLRGVMEERARRLMRDENGQDAGTPPADEADILASAWRQCMAAGATSE</sequence>
<evidence type="ECO:0000256" key="1">
    <source>
        <dbReference type="SAM" id="Phobius"/>
    </source>
</evidence>
<proteinExistence type="predicted"/>
<name>A0ABT9T3D7_9GAMM</name>
<dbReference type="EMBL" id="JAUSSK010000005">
    <property type="protein sequence ID" value="MDQ0011364.1"/>
    <property type="molecule type" value="Genomic_DNA"/>
</dbReference>
<keyword evidence="1" id="KW-0472">Membrane</keyword>
<keyword evidence="3" id="KW-1185">Reference proteome</keyword>
<comment type="caution">
    <text evidence="2">The sequence shown here is derived from an EMBL/GenBank/DDBJ whole genome shotgun (WGS) entry which is preliminary data.</text>
</comment>
<organism evidence="2 3">
    <name type="scientific">Luteibacter jiangsuensis</name>
    <dbReference type="NCBI Taxonomy" id="637577"/>
    <lineage>
        <taxon>Bacteria</taxon>
        <taxon>Pseudomonadati</taxon>
        <taxon>Pseudomonadota</taxon>
        <taxon>Gammaproteobacteria</taxon>
        <taxon>Lysobacterales</taxon>
        <taxon>Rhodanobacteraceae</taxon>
        <taxon>Luteibacter</taxon>
    </lineage>
</organism>
<evidence type="ECO:0000313" key="3">
    <source>
        <dbReference type="Proteomes" id="UP001237737"/>
    </source>
</evidence>
<reference evidence="2 3" key="1">
    <citation type="submission" date="2023-07" db="EMBL/GenBank/DDBJ databases">
        <title>Sorghum-associated microbial communities from plants grown in Nebraska, USA.</title>
        <authorList>
            <person name="Schachtman D."/>
        </authorList>
    </citation>
    <scope>NUCLEOTIDE SEQUENCE [LARGE SCALE GENOMIC DNA]</scope>
    <source>
        <strain evidence="2 3">CC60</strain>
    </source>
</reference>
<keyword evidence="1" id="KW-1133">Transmembrane helix</keyword>
<dbReference type="RefSeq" id="WP_306851771.1">
    <property type="nucleotide sequence ID" value="NZ_JAUSSK010000005.1"/>
</dbReference>
<evidence type="ECO:0008006" key="4">
    <source>
        <dbReference type="Google" id="ProtNLM"/>
    </source>
</evidence>
<dbReference type="Proteomes" id="UP001237737">
    <property type="component" value="Unassembled WGS sequence"/>
</dbReference>
<keyword evidence="1" id="KW-0812">Transmembrane</keyword>
<gene>
    <name evidence="2" type="ORF">J2T07_003574</name>
</gene>
<protein>
    <recommendedName>
        <fullName evidence="4">LysB family phage lysis regulatory protein</fullName>
    </recommendedName>
</protein>
<accession>A0ABT9T3D7</accession>
<evidence type="ECO:0000313" key="2">
    <source>
        <dbReference type="EMBL" id="MDQ0011364.1"/>
    </source>
</evidence>
<feature type="transmembrane region" description="Helical" evidence="1">
    <location>
        <begin position="18"/>
        <end position="40"/>
    </location>
</feature>